<organism evidence="1 2">
    <name type="scientific">Dyella choica</name>
    <dbReference type="NCBI Taxonomy" id="1927959"/>
    <lineage>
        <taxon>Bacteria</taxon>
        <taxon>Pseudomonadati</taxon>
        <taxon>Pseudomonadota</taxon>
        <taxon>Gammaproteobacteria</taxon>
        <taxon>Lysobacterales</taxon>
        <taxon>Rhodanobacteraceae</taxon>
        <taxon>Dyella</taxon>
    </lineage>
</organism>
<accession>A0A3S0R584</accession>
<proteinExistence type="predicted"/>
<comment type="caution">
    <text evidence="1">The sequence shown here is derived from an EMBL/GenBank/DDBJ whole genome shotgun (WGS) entry which is preliminary data.</text>
</comment>
<dbReference type="RefSeq" id="WP_126683607.1">
    <property type="nucleotide sequence ID" value="NZ_RYYV01000003.1"/>
</dbReference>
<dbReference type="EMBL" id="RYYV01000003">
    <property type="protein sequence ID" value="RUL78171.1"/>
    <property type="molecule type" value="Genomic_DNA"/>
</dbReference>
<protein>
    <submittedName>
        <fullName evidence="1">Uncharacterized protein</fullName>
    </submittedName>
</protein>
<dbReference type="OrthoDB" id="5958722at2"/>
<dbReference type="Proteomes" id="UP000274358">
    <property type="component" value="Unassembled WGS sequence"/>
</dbReference>
<sequence length="67" mass="7361">MTTTLDKSLRREVEVAGQPYTVVLDATGLKITRKAHRKGIELKWTDLIHGNTAAANALNASQEDERG</sequence>
<name>A0A3S0R584_9GAMM</name>
<evidence type="ECO:0000313" key="1">
    <source>
        <dbReference type="EMBL" id="RUL78171.1"/>
    </source>
</evidence>
<gene>
    <name evidence="1" type="ORF">EKH80_04815</name>
</gene>
<keyword evidence="2" id="KW-1185">Reference proteome</keyword>
<reference evidence="1 2" key="1">
    <citation type="submission" date="2018-12" db="EMBL/GenBank/DDBJ databases">
        <title>Dyella dinghuensis sp. nov. DHOA06 and Dyella choica sp. nov. 4M-K27, isolated from forest soil.</title>
        <authorList>
            <person name="Qiu L.-H."/>
            <person name="Gao Z.-H."/>
        </authorList>
    </citation>
    <scope>NUCLEOTIDE SEQUENCE [LARGE SCALE GENOMIC DNA]</scope>
    <source>
        <strain evidence="1 2">4M-K27</strain>
    </source>
</reference>
<dbReference type="AlphaFoldDB" id="A0A3S0R584"/>
<evidence type="ECO:0000313" key="2">
    <source>
        <dbReference type="Proteomes" id="UP000274358"/>
    </source>
</evidence>